<evidence type="ECO:0000256" key="2">
    <source>
        <dbReference type="ARBA" id="ARBA00022475"/>
    </source>
</evidence>
<dbReference type="EMBL" id="JASBAN010000001">
    <property type="protein sequence ID" value="MDI2112799.1"/>
    <property type="molecule type" value="Genomic_DNA"/>
</dbReference>
<feature type="transmembrane region" description="Helical" evidence="8">
    <location>
        <begin position="100"/>
        <end position="119"/>
    </location>
</feature>
<accession>A0ABT6Q7M4</accession>
<evidence type="ECO:0000256" key="3">
    <source>
        <dbReference type="ARBA" id="ARBA00022676"/>
    </source>
</evidence>
<sequence>MTLSSLQKSFRLKASHYIWLALFVFVLFLPGRATLPPLDRDEARYMQATSQMIESQNYIDVRFQDKPRYLQPAGIYWLEAIAVKAAKATGMVKDKSVSPYRIPSLLAAVGSVLLTVWIGSILFDSYIGLLAGLFLAVSVLLTGEGRMATIDTTLLFFVLLAQSCLARAWMARLTTEKLSVSVGIIYWGAIGCGLMLKGPVMLIPTLLPPIILAWVKKDRAWWKHLHPKWGWILMLVIVIPWCAAIWVISDGKFFTDAVGTNLLSKVASGKESHGAPPGLYLGIFLITFWPGSLFTAWALPYIWRERKSESVCFLLCWIIPHWIVFELVKTKLPHYVLPTYPAIAILTSMALWNISKTWDGPTSRWGRWLLHIYTVLWVAVGLLLSVGGIIYAHYMTGTWFWSAMIGAIAALSLIGYAVVCILKYNMQRASLVSIGAAIVIYLELFVILIPGLSSEWLSGKIAETVRLLKPCENSIVASASYSEPSLVFLVGKETKLINSEKTAQFLKDNQACGLGLVDRRDEKKFMESIEKENLTVKEIGRIHGLNYSNGKQLSLGLFKVAQ</sequence>
<dbReference type="Proteomes" id="UP001431775">
    <property type="component" value="Unassembled WGS sequence"/>
</dbReference>
<evidence type="ECO:0000256" key="8">
    <source>
        <dbReference type="SAM" id="Phobius"/>
    </source>
</evidence>
<dbReference type="RefSeq" id="WP_281462426.1">
    <property type="nucleotide sequence ID" value="NZ_JASBAN010000001.1"/>
</dbReference>
<evidence type="ECO:0000256" key="7">
    <source>
        <dbReference type="ARBA" id="ARBA00023136"/>
    </source>
</evidence>
<feature type="transmembrane region" description="Helical" evidence="8">
    <location>
        <begin position="229"/>
        <end position="248"/>
    </location>
</feature>
<keyword evidence="6 8" id="KW-1133">Transmembrane helix</keyword>
<organism evidence="10 11">
    <name type="scientific">Commensalibacter nepenthis</name>
    <dbReference type="NCBI Taxonomy" id="3043872"/>
    <lineage>
        <taxon>Bacteria</taxon>
        <taxon>Pseudomonadati</taxon>
        <taxon>Pseudomonadota</taxon>
        <taxon>Alphaproteobacteria</taxon>
        <taxon>Acetobacterales</taxon>
        <taxon>Acetobacteraceae</taxon>
    </lineage>
</organism>
<keyword evidence="11" id="KW-1185">Reference proteome</keyword>
<dbReference type="InterPro" id="IPR038731">
    <property type="entry name" value="RgtA/B/C-like"/>
</dbReference>
<feature type="transmembrane region" description="Helical" evidence="8">
    <location>
        <begin position="184"/>
        <end position="208"/>
    </location>
</feature>
<feature type="transmembrane region" description="Helical" evidence="8">
    <location>
        <begin position="311"/>
        <end position="328"/>
    </location>
</feature>
<reference evidence="10" key="1">
    <citation type="submission" date="2023-05" db="EMBL/GenBank/DDBJ databases">
        <title>Whole genome sequence of Commensalibacter sp.</title>
        <authorList>
            <person name="Charoenyingcharoen P."/>
            <person name="Yukphan P."/>
        </authorList>
    </citation>
    <scope>NUCLEOTIDE SEQUENCE</scope>
    <source>
        <strain evidence="10">TBRC 10068</strain>
    </source>
</reference>
<proteinExistence type="predicted"/>
<dbReference type="Pfam" id="PF13231">
    <property type="entry name" value="PMT_2"/>
    <property type="match status" value="1"/>
</dbReference>
<gene>
    <name evidence="10" type="ORF">QJV33_05800</name>
</gene>
<feature type="transmembrane region" description="Helical" evidence="8">
    <location>
        <begin position="125"/>
        <end position="142"/>
    </location>
</feature>
<evidence type="ECO:0000313" key="11">
    <source>
        <dbReference type="Proteomes" id="UP001431775"/>
    </source>
</evidence>
<name>A0ABT6Q7M4_9PROT</name>
<evidence type="ECO:0000256" key="4">
    <source>
        <dbReference type="ARBA" id="ARBA00022679"/>
    </source>
</evidence>
<dbReference type="PANTHER" id="PTHR33908">
    <property type="entry name" value="MANNOSYLTRANSFERASE YKCB-RELATED"/>
    <property type="match status" value="1"/>
</dbReference>
<feature type="transmembrane region" description="Helical" evidence="8">
    <location>
        <begin position="154"/>
        <end position="172"/>
    </location>
</feature>
<evidence type="ECO:0000313" key="10">
    <source>
        <dbReference type="EMBL" id="MDI2112799.1"/>
    </source>
</evidence>
<protein>
    <submittedName>
        <fullName evidence="10">Glycosyltransferase family 39 protein</fullName>
    </submittedName>
</protein>
<keyword evidence="3" id="KW-0328">Glycosyltransferase</keyword>
<feature type="transmembrane region" description="Helical" evidence="8">
    <location>
        <begin position="400"/>
        <end position="422"/>
    </location>
</feature>
<feature type="transmembrane region" description="Helical" evidence="8">
    <location>
        <begin position="279"/>
        <end position="299"/>
    </location>
</feature>
<feature type="transmembrane region" description="Helical" evidence="8">
    <location>
        <begin position="16"/>
        <end position="35"/>
    </location>
</feature>
<feature type="transmembrane region" description="Helical" evidence="8">
    <location>
        <begin position="429"/>
        <end position="452"/>
    </location>
</feature>
<comment type="subcellular location">
    <subcellularLocation>
        <location evidence="1">Cell membrane</location>
        <topology evidence="1">Multi-pass membrane protein</topology>
    </subcellularLocation>
</comment>
<keyword evidence="4" id="KW-0808">Transferase</keyword>
<comment type="caution">
    <text evidence="10">The sequence shown here is derived from an EMBL/GenBank/DDBJ whole genome shotgun (WGS) entry which is preliminary data.</text>
</comment>
<feature type="transmembrane region" description="Helical" evidence="8">
    <location>
        <begin position="375"/>
        <end position="394"/>
    </location>
</feature>
<evidence type="ECO:0000256" key="5">
    <source>
        <dbReference type="ARBA" id="ARBA00022692"/>
    </source>
</evidence>
<feature type="transmembrane region" description="Helical" evidence="8">
    <location>
        <begin position="334"/>
        <end position="354"/>
    </location>
</feature>
<evidence type="ECO:0000256" key="1">
    <source>
        <dbReference type="ARBA" id="ARBA00004651"/>
    </source>
</evidence>
<keyword evidence="5 8" id="KW-0812">Transmembrane</keyword>
<keyword evidence="7 8" id="KW-0472">Membrane</keyword>
<dbReference type="InterPro" id="IPR050297">
    <property type="entry name" value="LipidA_mod_glycosyltrf_83"/>
</dbReference>
<keyword evidence="2" id="KW-1003">Cell membrane</keyword>
<evidence type="ECO:0000256" key="6">
    <source>
        <dbReference type="ARBA" id="ARBA00022989"/>
    </source>
</evidence>
<feature type="domain" description="Glycosyltransferase RgtA/B/C/D-like" evidence="9">
    <location>
        <begin position="94"/>
        <end position="242"/>
    </location>
</feature>
<dbReference type="PANTHER" id="PTHR33908:SF3">
    <property type="entry name" value="UNDECAPRENYL PHOSPHATE-ALPHA-4-AMINO-4-DEOXY-L-ARABINOSE ARABINOSYL TRANSFERASE"/>
    <property type="match status" value="1"/>
</dbReference>
<evidence type="ECO:0000259" key="9">
    <source>
        <dbReference type="Pfam" id="PF13231"/>
    </source>
</evidence>